<evidence type="ECO:0000256" key="14">
    <source>
        <dbReference type="HAMAP-Rule" id="MF_01462"/>
    </source>
</evidence>
<dbReference type="InterPro" id="IPR002751">
    <property type="entry name" value="CbiM/NikMN"/>
</dbReference>
<dbReference type="FunFam" id="1.10.1760.20:FF:000001">
    <property type="entry name" value="Cobalt transport protein CbiM"/>
    <property type="match status" value="1"/>
</dbReference>
<gene>
    <name evidence="14" type="primary">cbiM</name>
    <name evidence="15" type="ORF">SAMN02745120_0389</name>
</gene>
<comment type="pathway">
    <text evidence="2 14">Cofactor biosynthesis; adenosylcobalamin biosynthesis.</text>
</comment>
<feature type="transmembrane region" description="Helical" evidence="14">
    <location>
        <begin position="65"/>
        <end position="82"/>
    </location>
</feature>
<keyword evidence="12 14" id="KW-0170">Cobalt</keyword>
<dbReference type="PANTHER" id="PTHR43627:SF1">
    <property type="entry name" value="COBALT TRANSPORT PROTEIN CBIM"/>
    <property type="match status" value="1"/>
</dbReference>
<comment type="subcellular location">
    <subcellularLocation>
        <location evidence="1">Cell inner membrane</location>
        <topology evidence="1">Multi-pass membrane protein</topology>
    </subcellularLocation>
    <subcellularLocation>
        <location evidence="14">Cell membrane</location>
        <topology evidence="14">Multi-pass membrane protein</topology>
    </subcellularLocation>
</comment>
<dbReference type="Proteomes" id="UP000243406">
    <property type="component" value="Unassembled WGS sequence"/>
</dbReference>
<dbReference type="Pfam" id="PF01891">
    <property type="entry name" value="CbiM"/>
    <property type="match status" value="1"/>
</dbReference>
<evidence type="ECO:0000256" key="4">
    <source>
        <dbReference type="ARBA" id="ARBA00022448"/>
    </source>
</evidence>
<dbReference type="NCBIfam" id="TIGR00123">
    <property type="entry name" value="cbiM"/>
    <property type="match status" value="1"/>
</dbReference>
<evidence type="ECO:0000256" key="8">
    <source>
        <dbReference type="ARBA" id="ARBA00022729"/>
    </source>
</evidence>
<keyword evidence="8" id="KW-0732">Signal</keyword>
<dbReference type="UniPathway" id="UPA00148"/>
<comment type="similarity">
    <text evidence="13 14">Belongs to the CbiM family.</text>
</comment>
<keyword evidence="3 14" id="KW-0171">Cobalt transport</keyword>
<keyword evidence="11 14" id="KW-0472">Membrane</keyword>
<dbReference type="EMBL" id="FUYN01000001">
    <property type="protein sequence ID" value="SKB26196.1"/>
    <property type="molecule type" value="Genomic_DNA"/>
</dbReference>
<evidence type="ECO:0000256" key="12">
    <source>
        <dbReference type="ARBA" id="ARBA00023285"/>
    </source>
</evidence>
<dbReference type="HAMAP" id="MF_01462">
    <property type="entry name" value="CbiM"/>
    <property type="match status" value="1"/>
</dbReference>
<dbReference type="AlphaFoldDB" id="A0A1T4ZU40"/>
<dbReference type="InterPro" id="IPR018024">
    <property type="entry name" value="CbiM"/>
</dbReference>
<evidence type="ECO:0000256" key="11">
    <source>
        <dbReference type="ARBA" id="ARBA00023136"/>
    </source>
</evidence>
<dbReference type="GO" id="GO:0043190">
    <property type="term" value="C:ATP-binding cassette (ABC) transporter complex"/>
    <property type="evidence" value="ECO:0007669"/>
    <property type="project" value="InterPro"/>
</dbReference>
<reference evidence="16" key="1">
    <citation type="submission" date="2017-02" db="EMBL/GenBank/DDBJ databases">
        <authorList>
            <person name="Varghese N."/>
            <person name="Submissions S."/>
        </authorList>
    </citation>
    <scope>NUCLEOTIDE SEQUENCE [LARGE SCALE GENOMIC DNA]</scope>
    <source>
        <strain evidence="16">ATCC 35199</strain>
    </source>
</reference>
<evidence type="ECO:0000256" key="1">
    <source>
        <dbReference type="ARBA" id="ARBA00004429"/>
    </source>
</evidence>
<evidence type="ECO:0000313" key="16">
    <source>
        <dbReference type="Proteomes" id="UP000243406"/>
    </source>
</evidence>
<keyword evidence="10 14" id="KW-0406">Ion transport</keyword>
<dbReference type="NCBIfam" id="NF006184">
    <property type="entry name" value="PRK08319.1"/>
    <property type="match status" value="1"/>
</dbReference>
<organism evidence="15 16">
    <name type="scientific">Acetoanaerobium noterae</name>
    <dbReference type="NCBI Taxonomy" id="745369"/>
    <lineage>
        <taxon>Bacteria</taxon>
        <taxon>Bacillati</taxon>
        <taxon>Bacillota</taxon>
        <taxon>Clostridia</taxon>
        <taxon>Peptostreptococcales</taxon>
        <taxon>Filifactoraceae</taxon>
        <taxon>Acetoanaerobium</taxon>
    </lineage>
</organism>
<evidence type="ECO:0000256" key="9">
    <source>
        <dbReference type="ARBA" id="ARBA00022989"/>
    </source>
</evidence>
<dbReference type="OrthoDB" id="9809846at2"/>
<evidence type="ECO:0000256" key="6">
    <source>
        <dbReference type="ARBA" id="ARBA00022573"/>
    </source>
</evidence>
<sequence>MKKIKIIGFSATYLILLTPIYASAMHIMEGFLPPLWAAIWSVISLPFIVGGFSKIKKITDESPNMKLLLGLVGAFVFVLSALKLPSVTGSTSHPTGVGLGTIIFGPLPMAVIGLIVLIFQALLLAHGGITTLGANVFSMAIVGPFAGYFIFKALKDKNRSLAVFLAAMFADLITYIVTSLQLALAHPDAVNGIVGSFTKFMGIFAITQIPLAIGEGILTLIVYNLLVEYQKEGGFNLEKTH</sequence>
<accession>A0A1T4ZU40</accession>
<evidence type="ECO:0000313" key="15">
    <source>
        <dbReference type="EMBL" id="SKB26196.1"/>
    </source>
</evidence>
<proteinExistence type="inferred from homology"/>
<evidence type="ECO:0000256" key="10">
    <source>
        <dbReference type="ARBA" id="ARBA00023065"/>
    </source>
</evidence>
<dbReference type="PANTHER" id="PTHR43627">
    <property type="match status" value="1"/>
</dbReference>
<keyword evidence="4 14" id="KW-0813">Transport</keyword>
<evidence type="ECO:0000256" key="7">
    <source>
        <dbReference type="ARBA" id="ARBA00022692"/>
    </source>
</evidence>
<keyword evidence="9 14" id="KW-1133">Transmembrane helix</keyword>
<keyword evidence="7 14" id="KW-0812">Transmembrane</keyword>
<feature type="transmembrane region" description="Helical" evidence="14">
    <location>
        <begin position="132"/>
        <end position="151"/>
    </location>
</feature>
<dbReference type="GO" id="GO:0009236">
    <property type="term" value="P:cobalamin biosynthetic process"/>
    <property type="evidence" value="ECO:0007669"/>
    <property type="project" value="UniProtKB-UniRule"/>
</dbReference>
<keyword evidence="16" id="KW-1185">Reference proteome</keyword>
<protein>
    <recommendedName>
        <fullName evidence="14">Cobalt transport protein CbiM</fullName>
    </recommendedName>
    <alternativeName>
        <fullName evidence="14">Energy-coupling factor transporter probable substrate-capture protein CbiM</fullName>
        <shortName evidence="14">ECF transporter S component CbiM</shortName>
    </alternativeName>
</protein>
<feature type="transmembrane region" description="Helical" evidence="14">
    <location>
        <begin position="32"/>
        <end position="53"/>
    </location>
</feature>
<feature type="transmembrane region" description="Helical" evidence="14">
    <location>
        <begin position="197"/>
        <end position="223"/>
    </location>
</feature>
<evidence type="ECO:0000256" key="13">
    <source>
        <dbReference type="ARBA" id="ARBA00060918"/>
    </source>
</evidence>
<evidence type="ECO:0000256" key="3">
    <source>
        <dbReference type="ARBA" id="ARBA00022426"/>
    </source>
</evidence>
<keyword evidence="5 14" id="KW-1003">Cell membrane</keyword>
<evidence type="ECO:0000256" key="5">
    <source>
        <dbReference type="ARBA" id="ARBA00022475"/>
    </source>
</evidence>
<feature type="transmembrane region" description="Helical" evidence="14">
    <location>
        <begin position="163"/>
        <end position="185"/>
    </location>
</feature>
<dbReference type="Gene3D" id="1.10.1760.20">
    <property type="match status" value="1"/>
</dbReference>
<dbReference type="RefSeq" id="WP_079588379.1">
    <property type="nucleotide sequence ID" value="NZ_FUYN01000001.1"/>
</dbReference>
<feature type="transmembrane region" description="Helical" evidence="14">
    <location>
        <begin position="102"/>
        <end position="125"/>
    </location>
</feature>
<dbReference type="GO" id="GO:0015087">
    <property type="term" value="F:cobalt ion transmembrane transporter activity"/>
    <property type="evidence" value="ECO:0007669"/>
    <property type="project" value="UniProtKB-UniRule"/>
</dbReference>
<comment type="subunit">
    <text evidence="14">Forms an energy-coupling factor (ECF) transporter complex composed of an ATP-binding protein (A component, CbiO), a transmembrane protein (T component, CbiQ) and 2 possible substrate-capture proteins (S components, CbiM and CbiN) of unknown stoichimetry.</text>
</comment>
<comment type="function">
    <text evidence="14">Part of the energy-coupling factor (ECF) transporter complex CbiMNOQ involved in cobalt import.</text>
</comment>
<name>A0A1T4ZU40_9FIRM</name>
<keyword evidence="6 14" id="KW-0169">Cobalamin biosynthesis</keyword>
<evidence type="ECO:0000256" key="2">
    <source>
        <dbReference type="ARBA" id="ARBA00004953"/>
    </source>
</evidence>